<evidence type="ECO:0000256" key="4">
    <source>
        <dbReference type="ARBA" id="ARBA00022525"/>
    </source>
</evidence>
<dbReference type="AlphaFoldDB" id="A0A1C7M5W3"/>
<feature type="region of interest" description="Disordered" evidence="7">
    <location>
        <begin position="26"/>
        <end position="63"/>
    </location>
</feature>
<keyword evidence="5 6" id="KW-1015">Disulfide bond</keyword>
<keyword evidence="4 6" id="KW-0964">Secreted</keyword>
<keyword evidence="6" id="KW-0732">Signal</keyword>
<dbReference type="EMBL" id="LUGG01000009">
    <property type="protein sequence ID" value="OBZ72311.1"/>
    <property type="molecule type" value="Genomic_DNA"/>
</dbReference>
<comment type="similarity">
    <text evidence="2 6">Belongs to the fungal hydrophobin family.</text>
</comment>
<comment type="caution">
    <text evidence="8">The sequence shown here is derived from an EMBL/GenBank/DDBJ whole genome shotgun (WGS) entry which is preliminary data.</text>
</comment>
<keyword evidence="3 6" id="KW-0134">Cell wall</keyword>
<evidence type="ECO:0000313" key="9">
    <source>
        <dbReference type="Proteomes" id="UP000092993"/>
    </source>
</evidence>
<evidence type="ECO:0000256" key="6">
    <source>
        <dbReference type="RuleBase" id="RU365009"/>
    </source>
</evidence>
<dbReference type="OrthoDB" id="4225815at2759"/>
<evidence type="ECO:0000313" key="8">
    <source>
        <dbReference type="EMBL" id="OBZ72311.1"/>
    </source>
</evidence>
<evidence type="ECO:0000256" key="1">
    <source>
        <dbReference type="ARBA" id="ARBA00004191"/>
    </source>
</evidence>
<dbReference type="OMA" id="PPKRMYH"/>
<dbReference type="STRING" id="5627.A0A1C7M5W3"/>
<gene>
    <name evidence="8" type="primary">HYD-1_1</name>
    <name evidence="8" type="ORF">A0H81_07523</name>
</gene>
<reference evidence="8 9" key="1">
    <citation type="submission" date="2016-03" db="EMBL/GenBank/DDBJ databases">
        <title>Whole genome sequencing of Grifola frondosa 9006-11.</title>
        <authorList>
            <person name="Min B."/>
            <person name="Park H."/>
            <person name="Kim J.-G."/>
            <person name="Cho H."/>
            <person name="Oh Y.-L."/>
            <person name="Kong W.-S."/>
            <person name="Choi I.-G."/>
        </authorList>
    </citation>
    <scope>NUCLEOTIDE SEQUENCE [LARGE SCALE GENOMIC DNA]</scope>
    <source>
        <strain evidence="8 9">9006-11</strain>
    </source>
</reference>
<evidence type="ECO:0000256" key="2">
    <source>
        <dbReference type="ARBA" id="ARBA00010446"/>
    </source>
</evidence>
<dbReference type="Proteomes" id="UP000092993">
    <property type="component" value="Unassembled WGS sequence"/>
</dbReference>
<dbReference type="Pfam" id="PF01185">
    <property type="entry name" value="Hydrophobin"/>
    <property type="match status" value="1"/>
</dbReference>
<evidence type="ECO:0000256" key="3">
    <source>
        <dbReference type="ARBA" id="ARBA00022512"/>
    </source>
</evidence>
<dbReference type="CDD" id="cd23507">
    <property type="entry name" value="hydrophobin_I"/>
    <property type="match status" value="1"/>
</dbReference>
<comment type="subcellular location">
    <subcellularLocation>
        <location evidence="1 6">Secreted</location>
        <location evidence="1 6">Cell wall</location>
    </subcellularLocation>
</comment>
<feature type="signal peptide" evidence="6">
    <location>
        <begin position="1"/>
        <end position="19"/>
    </location>
</feature>
<accession>A0A1C7M5W3</accession>
<evidence type="ECO:0000256" key="7">
    <source>
        <dbReference type="SAM" id="MobiDB-lite"/>
    </source>
</evidence>
<evidence type="ECO:0000256" key="5">
    <source>
        <dbReference type="ARBA" id="ARBA00023157"/>
    </source>
</evidence>
<dbReference type="SMART" id="SM00075">
    <property type="entry name" value="HYDRO"/>
    <property type="match status" value="1"/>
</dbReference>
<feature type="chain" id="PRO_5013984529" description="Hydrophobin" evidence="6">
    <location>
        <begin position="20"/>
        <end position="142"/>
    </location>
</feature>
<name>A0A1C7M5W3_GRIFR</name>
<keyword evidence="9" id="KW-1185">Reference proteome</keyword>
<dbReference type="GO" id="GO:0009277">
    <property type="term" value="C:fungal-type cell wall"/>
    <property type="evidence" value="ECO:0007669"/>
    <property type="project" value="InterPro"/>
</dbReference>
<proteinExistence type="inferred from homology"/>
<sequence>MKLTFALTALVAAVISVEATSTNGERLARGLPPMPPRKRYLPSRMEHARRTSPSGSPPSGGSCNTGPIQCCNQTTTADDPVAALLLGLLGIVLGADVPVGLQCSPLSVVGVGSGSACSARPVCCENNSNGSLISIGCIPITL</sequence>
<dbReference type="GO" id="GO:0005199">
    <property type="term" value="F:structural constituent of cell wall"/>
    <property type="evidence" value="ECO:0007669"/>
    <property type="project" value="InterPro"/>
</dbReference>
<protein>
    <recommendedName>
        <fullName evidence="6">Hydrophobin</fullName>
    </recommendedName>
</protein>
<organism evidence="8 9">
    <name type="scientific">Grifola frondosa</name>
    <name type="common">Maitake</name>
    <name type="synonym">Polyporus frondosus</name>
    <dbReference type="NCBI Taxonomy" id="5627"/>
    <lineage>
        <taxon>Eukaryota</taxon>
        <taxon>Fungi</taxon>
        <taxon>Dikarya</taxon>
        <taxon>Basidiomycota</taxon>
        <taxon>Agaricomycotina</taxon>
        <taxon>Agaricomycetes</taxon>
        <taxon>Polyporales</taxon>
        <taxon>Grifolaceae</taxon>
        <taxon>Grifola</taxon>
    </lineage>
</organism>
<dbReference type="InterPro" id="IPR001338">
    <property type="entry name" value="Class_I_Hydrophobin"/>
</dbReference>
<feature type="compositionally biased region" description="Low complexity" evidence="7">
    <location>
        <begin position="52"/>
        <end position="62"/>
    </location>
</feature>